<organism evidence="1 2">
    <name type="scientific">Macrosiphum euphorbiae</name>
    <name type="common">potato aphid</name>
    <dbReference type="NCBI Taxonomy" id="13131"/>
    <lineage>
        <taxon>Eukaryota</taxon>
        <taxon>Metazoa</taxon>
        <taxon>Ecdysozoa</taxon>
        <taxon>Arthropoda</taxon>
        <taxon>Hexapoda</taxon>
        <taxon>Insecta</taxon>
        <taxon>Pterygota</taxon>
        <taxon>Neoptera</taxon>
        <taxon>Paraneoptera</taxon>
        <taxon>Hemiptera</taxon>
        <taxon>Sternorrhyncha</taxon>
        <taxon>Aphidomorpha</taxon>
        <taxon>Aphidoidea</taxon>
        <taxon>Aphididae</taxon>
        <taxon>Macrosiphini</taxon>
        <taxon>Macrosiphum</taxon>
    </lineage>
</organism>
<keyword evidence="2" id="KW-1185">Reference proteome</keyword>
<comment type="caution">
    <text evidence="1">The sequence shown here is derived from an EMBL/GenBank/DDBJ whole genome shotgun (WGS) entry which is preliminary data.</text>
</comment>
<evidence type="ECO:0000313" key="1">
    <source>
        <dbReference type="EMBL" id="CAI6359089.1"/>
    </source>
</evidence>
<accession>A0AAV0WSL7</accession>
<dbReference type="AlphaFoldDB" id="A0AAV0WSL7"/>
<protein>
    <submittedName>
        <fullName evidence="1">Uncharacterized protein</fullName>
    </submittedName>
</protein>
<dbReference type="EMBL" id="CARXXK010000002">
    <property type="protein sequence ID" value="CAI6359089.1"/>
    <property type="molecule type" value="Genomic_DNA"/>
</dbReference>
<sequence length="290" mass="33791">MRNKLSHLVITHSLKEASSKKISTSKLISLSQEIIDIFPGENKQTYNIPYRKENGKVTPTRGKLWDKYCNLRRELRNLCTTNKLQDEVVSTSVNYNKELTEDNILWLQNNIAPWNEDDIPAIKSPLGFTLFEYDFELLYPGKDPMILFIKCELFKKKLPVYVQKSNYKGIDKLVVNEILEPTVPGYDNIAALKTFIELFQPIKVSKRSISGNQKNKILELKQSFIYYVNSTCQLKEVNEDKRKKAQLLDQTLQPVFSGLVFYSKIFFELETNFDKNYQNINNIIHDLNNC</sequence>
<reference evidence="1 2" key="1">
    <citation type="submission" date="2023-01" db="EMBL/GenBank/DDBJ databases">
        <authorList>
            <person name="Whitehead M."/>
        </authorList>
    </citation>
    <scope>NUCLEOTIDE SEQUENCE [LARGE SCALE GENOMIC DNA]</scope>
</reference>
<proteinExistence type="predicted"/>
<dbReference type="Proteomes" id="UP001160148">
    <property type="component" value="Unassembled WGS sequence"/>
</dbReference>
<name>A0AAV0WSL7_9HEMI</name>
<evidence type="ECO:0000313" key="2">
    <source>
        <dbReference type="Proteomes" id="UP001160148"/>
    </source>
</evidence>
<gene>
    <name evidence="1" type="ORF">MEUPH1_LOCUS14532</name>
</gene>